<feature type="domain" description="N-acetyltransferase" evidence="3">
    <location>
        <begin position="170"/>
        <end position="305"/>
    </location>
</feature>
<name>A0A518CHH4_9PLAN</name>
<dbReference type="InterPro" id="IPR050832">
    <property type="entry name" value="Bact_Acetyltransf"/>
</dbReference>
<dbReference type="GO" id="GO:0035447">
    <property type="term" value="F:mycothiol synthase activity"/>
    <property type="evidence" value="ECO:0007669"/>
    <property type="project" value="UniProtKB-EC"/>
</dbReference>
<dbReference type="PANTHER" id="PTHR43877">
    <property type="entry name" value="AMINOALKYLPHOSPHONATE N-ACETYLTRANSFERASE-RELATED-RELATED"/>
    <property type="match status" value="1"/>
</dbReference>
<evidence type="ECO:0000256" key="2">
    <source>
        <dbReference type="ARBA" id="ARBA00023315"/>
    </source>
</evidence>
<dbReference type="CDD" id="cd04301">
    <property type="entry name" value="NAT_SF"/>
    <property type="match status" value="1"/>
</dbReference>
<dbReference type="InterPro" id="IPR000182">
    <property type="entry name" value="GNAT_dom"/>
</dbReference>
<dbReference type="SUPFAM" id="SSF55729">
    <property type="entry name" value="Acyl-CoA N-acyltransferases (Nat)"/>
    <property type="match status" value="1"/>
</dbReference>
<keyword evidence="5" id="KW-1185">Reference proteome</keyword>
<accession>A0A518CHH4</accession>
<dbReference type="Pfam" id="PF00583">
    <property type="entry name" value="Acetyltransf_1"/>
    <property type="match status" value="1"/>
</dbReference>
<dbReference type="EMBL" id="CP036281">
    <property type="protein sequence ID" value="QDU78677.1"/>
    <property type="molecule type" value="Genomic_DNA"/>
</dbReference>
<evidence type="ECO:0000256" key="1">
    <source>
        <dbReference type="ARBA" id="ARBA00022679"/>
    </source>
</evidence>
<evidence type="ECO:0000313" key="4">
    <source>
        <dbReference type="EMBL" id="QDU78677.1"/>
    </source>
</evidence>
<dbReference type="InterPro" id="IPR016181">
    <property type="entry name" value="Acyl_CoA_acyltransferase"/>
</dbReference>
<dbReference type="Gene3D" id="3.40.630.30">
    <property type="match status" value="1"/>
</dbReference>
<keyword evidence="2 4" id="KW-0012">Acyltransferase</keyword>
<dbReference type="RefSeq" id="WP_144992629.1">
    <property type="nucleotide sequence ID" value="NZ_CP036281.1"/>
</dbReference>
<gene>
    <name evidence="4" type="primary">mshD_1</name>
    <name evidence="4" type="ORF">Pla110_03810</name>
</gene>
<dbReference type="EC" id="2.3.1.189" evidence="4"/>
<dbReference type="Proteomes" id="UP000317178">
    <property type="component" value="Chromosome"/>
</dbReference>
<dbReference type="AlphaFoldDB" id="A0A518CHH4"/>
<proteinExistence type="predicted"/>
<dbReference type="OrthoDB" id="214696at2"/>
<evidence type="ECO:0000313" key="5">
    <source>
        <dbReference type="Proteomes" id="UP000317178"/>
    </source>
</evidence>
<dbReference type="PROSITE" id="PS51186">
    <property type="entry name" value="GNAT"/>
    <property type="match status" value="1"/>
</dbReference>
<dbReference type="KEGG" id="plon:Pla110_03810"/>
<protein>
    <submittedName>
        <fullName evidence="4">Mycothiol acetyltransferase</fullName>
        <ecNumber evidence="4">2.3.1.189</ecNumber>
    </submittedName>
</protein>
<organism evidence="4 5">
    <name type="scientific">Polystyrenella longa</name>
    <dbReference type="NCBI Taxonomy" id="2528007"/>
    <lineage>
        <taxon>Bacteria</taxon>
        <taxon>Pseudomonadati</taxon>
        <taxon>Planctomycetota</taxon>
        <taxon>Planctomycetia</taxon>
        <taxon>Planctomycetales</taxon>
        <taxon>Planctomycetaceae</taxon>
        <taxon>Polystyrenella</taxon>
    </lineage>
</organism>
<reference evidence="4 5" key="1">
    <citation type="submission" date="2019-02" db="EMBL/GenBank/DDBJ databases">
        <title>Deep-cultivation of Planctomycetes and their phenomic and genomic characterization uncovers novel biology.</title>
        <authorList>
            <person name="Wiegand S."/>
            <person name="Jogler M."/>
            <person name="Boedeker C."/>
            <person name="Pinto D."/>
            <person name="Vollmers J."/>
            <person name="Rivas-Marin E."/>
            <person name="Kohn T."/>
            <person name="Peeters S.H."/>
            <person name="Heuer A."/>
            <person name="Rast P."/>
            <person name="Oberbeckmann S."/>
            <person name="Bunk B."/>
            <person name="Jeske O."/>
            <person name="Meyerdierks A."/>
            <person name="Storesund J.E."/>
            <person name="Kallscheuer N."/>
            <person name="Luecker S."/>
            <person name="Lage O.M."/>
            <person name="Pohl T."/>
            <person name="Merkel B.J."/>
            <person name="Hornburger P."/>
            <person name="Mueller R.-W."/>
            <person name="Bruemmer F."/>
            <person name="Labrenz M."/>
            <person name="Spormann A.M."/>
            <person name="Op den Camp H."/>
            <person name="Overmann J."/>
            <person name="Amann R."/>
            <person name="Jetten M.S.M."/>
            <person name="Mascher T."/>
            <person name="Medema M.H."/>
            <person name="Devos D.P."/>
            <person name="Kaster A.-K."/>
            <person name="Ovreas L."/>
            <person name="Rohde M."/>
            <person name="Galperin M.Y."/>
            <person name="Jogler C."/>
        </authorList>
    </citation>
    <scope>NUCLEOTIDE SEQUENCE [LARGE SCALE GENOMIC DNA]</scope>
    <source>
        <strain evidence="4 5">Pla110</strain>
    </source>
</reference>
<keyword evidence="1 4" id="KW-0808">Transferase</keyword>
<sequence length="305" mass="34823">MTIHVSAANGEKQERALRVLFHDMLPEELQSQINIVQEANKRGDLQLEGLYLAEEQGEDVGACLTLTQRDRSAFVWPPVVLDAINWERVGSALLQEIQKQQDVVGVLYAQAMLDPDALDERSLLEKNGFEPLAELYFMECQPDRQKTTHPQLRAGKECRSTSLEELGETGPFREVLERTYEETLDVPQFNLMRSGEESLESHRLNGPFDPALWFLYYVGDTPAGLILLRNYDADDRWEVAYMGVVPEHRGTGLGTFMLQEAVNRARALQRSVVFLAVDSRNHFALEIYERIGFQRMTVKQVLIRP</sequence>
<evidence type="ECO:0000259" key="3">
    <source>
        <dbReference type="PROSITE" id="PS51186"/>
    </source>
</evidence>